<dbReference type="InterPro" id="IPR014729">
    <property type="entry name" value="Rossmann-like_a/b/a_fold"/>
</dbReference>
<dbReference type="Gene3D" id="3.40.50.620">
    <property type="entry name" value="HUPs"/>
    <property type="match status" value="1"/>
</dbReference>
<evidence type="ECO:0000256" key="9">
    <source>
        <dbReference type="SAM" id="MobiDB-lite"/>
    </source>
</evidence>
<organism evidence="11 12">
    <name type="scientific">Oesophagostomum dentatum</name>
    <name type="common">Nodular worm</name>
    <dbReference type="NCBI Taxonomy" id="61180"/>
    <lineage>
        <taxon>Eukaryota</taxon>
        <taxon>Metazoa</taxon>
        <taxon>Ecdysozoa</taxon>
        <taxon>Nematoda</taxon>
        <taxon>Chromadorea</taxon>
        <taxon>Rhabditida</taxon>
        <taxon>Rhabditina</taxon>
        <taxon>Rhabditomorpha</taxon>
        <taxon>Strongyloidea</taxon>
        <taxon>Strongylidae</taxon>
        <taxon>Oesophagostomum</taxon>
    </lineage>
</organism>
<protein>
    <recommendedName>
        <fullName evidence="2">valine--tRNA ligase</fullName>
        <ecNumber evidence="2">6.1.1.9</ecNumber>
    </recommendedName>
    <alternativeName>
        <fullName evidence="8">Valyl-tRNA synthetase</fullName>
    </alternativeName>
</protein>
<keyword evidence="12" id="KW-1185">Reference proteome</keyword>
<dbReference type="InterPro" id="IPR002300">
    <property type="entry name" value="aa-tRNA-synth_Ia"/>
</dbReference>
<dbReference type="InterPro" id="IPR002303">
    <property type="entry name" value="Valyl-tRNA_ligase"/>
</dbReference>
<dbReference type="EC" id="6.1.1.9" evidence="2"/>
<dbReference type="OrthoDB" id="629407at2759"/>
<gene>
    <name evidence="11" type="ORF">OESDEN_24000</name>
</gene>
<evidence type="ECO:0000313" key="11">
    <source>
        <dbReference type="EMBL" id="KHJ76380.1"/>
    </source>
</evidence>
<keyword evidence="3" id="KW-0436">Ligase</keyword>
<dbReference type="AlphaFoldDB" id="A0A0B1RZI0"/>
<dbReference type="PROSITE" id="PS00178">
    <property type="entry name" value="AA_TRNA_LIGASE_I"/>
    <property type="match status" value="1"/>
</dbReference>
<dbReference type="Pfam" id="PF00133">
    <property type="entry name" value="tRNA-synt_1"/>
    <property type="match status" value="1"/>
</dbReference>
<evidence type="ECO:0000256" key="2">
    <source>
        <dbReference type="ARBA" id="ARBA00013169"/>
    </source>
</evidence>
<dbReference type="PANTHER" id="PTHR11946:SF109">
    <property type="entry name" value="VALINE--TRNA LIGASE"/>
    <property type="match status" value="1"/>
</dbReference>
<dbReference type="GO" id="GO:0004832">
    <property type="term" value="F:valine-tRNA ligase activity"/>
    <property type="evidence" value="ECO:0007669"/>
    <property type="project" value="UniProtKB-EC"/>
</dbReference>
<reference evidence="11 12" key="1">
    <citation type="submission" date="2014-03" db="EMBL/GenBank/DDBJ databases">
        <title>Draft genome of the hookworm Oesophagostomum dentatum.</title>
        <authorList>
            <person name="Mitreva M."/>
        </authorList>
    </citation>
    <scope>NUCLEOTIDE SEQUENCE [LARGE SCALE GENOMIC DNA]</scope>
    <source>
        <strain evidence="11 12">OD-Hann</strain>
    </source>
</reference>
<dbReference type="InterPro" id="IPR001412">
    <property type="entry name" value="aa-tRNA-synth_I_CS"/>
</dbReference>
<dbReference type="GO" id="GO:0005829">
    <property type="term" value="C:cytosol"/>
    <property type="evidence" value="ECO:0007669"/>
    <property type="project" value="TreeGrafter"/>
</dbReference>
<keyword evidence="4" id="KW-0547">Nucleotide-binding</keyword>
<feature type="region of interest" description="Disordered" evidence="9">
    <location>
        <begin position="1"/>
        <end position="20"/>
    </location>
</feature>
<dbReference type="SUPFAM" id="SSF52374">
    <property type="entry name" value="Nucleotidylyl transferase"/>
    <property type="match status" value="1"/>
</dbReference>
<keyword evidence="6" id="KW-0648">Protein biosynthesis</keyword>
<evidence type="ECO:0000259" key="10">
    <source>
        <dbReference type="Pfam" id="PF00133"/>
    </source>
</evidence>
<evidence type="ECO:0000256" key="4">
    <source>
        <dbReference type="ARBA" id="ARBA00022741"/>
    </source>
</evidence>
<keyword evidence="5" id="KW-0067">ATP-binding</keyword>
<dbReference type="Proteomes" id="UP000053660">
    <property type="component" value="Unassembled WGS sequence"/>
</dbReference>
<sequence length="97" mass="11188">METFKLVDSERPGEKKDVSHGLPKAYDPKYVESGWYSWWEKEGFFKPEYGRDNFRAPNPKGHFTICIPPPNVTGTLHIGHALATTIEDTMARWYGWA</sequence>
<evidence type="ECO:0000313" key="12">
    <source>
        <dbReference type="Proteomes" id="UP000053660"/>
    </source>
</evidence>
<dbReference type="GO" id="GO:0005524">
    <property type="term" value="F:ATP binding"/>
    <property type="evidence" value="ECO:0007669"/>
    <property type="project" value="UniProtKB-KW"/>
</dbReference>
<evidence type="ECO:0000256" key="8">
    <source>
        <dbReference type="ARBA" id="ARBA00029936"/>
    </source>
</evidence>
<dbReference type="PANTHER" id="PTHR11946">
    <property type="entry name" value="VALYL-TRNA SYNTHETASES"/>
    <property type="match status" value="1"/>
</dbReference>
<dbReference type="EMBL" id="KN611812">
    <property type="protein sequence ID" value="KHJ76380.1"/>
    <property type="molecule type" value="Genomic_DNA"/>
</dbReference>
<dbReference type="GO" id="GO:0006438">
    <property type="term" value="P:valyl-tRNA aminoacylation"/>
    <property type="evidence" value="ECO:0007669"/>
    <property type="project" value="InterPro"/>
</dbReference>
<feature type="domain" description="Aminoacyl-tRNA synthetase class Ia" evidence="10">
    <location>
        <begin position="35"/>
        <end position="94"/>
    </location>
</feature>
<evidence type="ECO:0000256" key="3">
    <source>
        <dbReference type="ARBA" id="ARBA00022598"/>
    </source>
</evidence>
<accession>A0A0B1RZI0</accession>
<feature type="compositionally biased region" description="Basic and acidic residues" evidence="9">
    <location>
        <begin position="1"/>
        <end position="19"/>
    </location>
</feature>
<evidence type="ECO:0000256" key="5">
    <source>
        <dbReference type="ARBA" id="ARBA00022840"/>
    </source>
</evidence>
<comment type="similarity">
    <text evidence="1">Belongs to the class-I aminoacyl-tRNA synthetase family.</text>
</comment>
<evidence type="ECO:0000256" key="6">
    <source>
        <dbReference type="ARBA" id="ARBA00022917"/>
    </source>
</evidence>
<keyword evidence="7" id="KW-0030">Aminoacyl-tRNA synthetase</keyword>
<proteinExistence type="inferred from homology"/>
<name>A0A0B1RZI0_OESDE</name>
<evidence type="ECO:0000256" key="1">
    <source>
        <dbReference type="ARBA" id="ARBA00005594"/>
    </source>
</evidence>
<evidence type="ECO:0000256" key="7">
    <source>
        <dbReference type="ARBA" id="ARBA00023146"/>
    </source>
</evidence>